<evidence type="ECO:0000256" key="3">
    <source>
        <dbReference type="PROSITE-ProRule" id="PRU00221"/>
    </source>
</evidence>
<gene>
    <name evidence="7" type="ORF">Pla8534_61110</name>
</gene>
<dbReference type="InterPro" id="IPR001680">
    <property type="entry name" value="WD40_rpt"/>
</dbReference>
<dbReference type="InterPro" id="IPR020472">
    <property type="entry name" value="WD40_PAC1"/>
</dbReference>
<evidence type="ECO:0000256" key="5">
    <source>
        <dbReference type="SAM" id="SignalP"/>
    </source>
</evidence>
<feature type="domain" description="Cytochrome C Planctomycete-type" evidence="6">
    <location>
        <begin position="44"/>
        <end position="101"/>
    </location>
</feature>
<evidence type="ECO:0000256" key="4">
    <source>
        <dbReference type="SAM" id="MobiDB-lite"/>
    </source>
</evidence>
<dbReference type="GO" id="GO:0009055">
    <property type="term" value="F:electron transfer activity"/>
    <property type="evidence" value="ECO:0007669"/>
    <property type="project" value="InterPro"/>
</dbReference>
<keyword evidence="5" id="KW-0732">Signal</keyword>
<evidence type="ECO:0000259" key="6">
    <source>
        <dbReference type="Pfam" id="PF07635"/>
    </source>
</evidence>
<dbReference type="GO" id="GO:0020037">
    <property type="term" value="F:heme binding"/>
    <property type="evidence" value="ECO:0007669"/>
    <property type="project" value="InterPro"/>
</dbReference>
<dbReference type="PANTHER" id="PTHR19879:SF9">
    <property type="entry name" value="TRANSCRIPTION INITIATION FACTOR TFIID SUBUNIT 5"/>
    <property type="match status" value="1"/>
</dbReference>
<dbReference type="Gene3D" id="2.60.120.380">
    <property type="match status" value="1"/>
</dbReference>
<evidence type="ECO:0000256" key="1">
    <source>
        <dbReference type="ARBA" id="ARBA00022574"/>
    </source>
</evidence>
<organism evidence="7 8">
    <name type="scientific">Lignipirellula cremea</name>
    <dbReference type="NCBI Taxonomy" id="2528010"/>
    <lineage>
        <taxon>Bacteria</taxon>
        <taxon>Pseudomonadati</taxon>
        <taxon>Planctomycetota</taxon>
        <taxon>Planctomycetia</taxon>
        <taxon>Pirellulales</taxon>
        <taxon>Pirellulaceae</taxon>
        <taxon>Lignipirellula</taxon>
    </lineage>
</organism>
<feature type="region of interest" description="Disordered" evidence="4">
    <location>
        <begin position="463"/>
        <end position="505"/>
    </location>
</feature>
<feature type="repeat" description="WD" evidence="3">
    <location>
        <begin position="239"/>
        <end position="280"/>
    </location>
</feature>
<evidence type="ECO:0000256" key="2">
    <source>
        <dbReference type="ARBA" id="ARBA00022737"/>
    </source>
</evidence>
<dbReference type="KEGG" id="lcre:Pla8534_61110"/>
<feature type="repeat" description="WD" evidence="3">
    <location>
        <begin position="371"/>
        <end position="403"/>
    </location>
</feature>
<dbReference type="Gene3D" id="2.130.10.10">
    <property type="entry name" value="YVTN repeat-like/Quinoprotein amine dehydrogenase"/>
    <property type="match status" value="2"/>
</dbReference>
<dbReference type="Proteomes" id="UP000317648">
    <property type="component" value="Chromosome"/>
</dbReference>
<proteinExistence type="predicted"/>
<dbReference type="PROSITE" id="PS00678">
    <property type="entry name" value="WD_REPEATS_1"/>
    <property type="match status" value="2"/>
</dbReference>
<evidence type="ECO:0000313" key="7">
    <source>
        <dbReference type="EMBL" id="QDU98250.1"/>
    </source>
</evidence>
<keyword evidence="2" id="KW-0677">Repeat</keyword>
<name>A0A518E2D4_9BACT</name>
<dbReference type="InterPro" id="IPR036909">
    <property type="entry name" value="Cyt_c-like_dom_sf"/>
</dbReference>
<dbReference type="GO" id="GO:0006367">
    <property type="term" value="P:transcription initiation at RNA polymerase II promoter"/>
    <property type="evidence" value="ECO:0007669"/>
    <property type="project" value="TreeGrafter"/>
</dbReference>
<dbReference type="PROSITE" id="PS50294">
    <property type="entry name" value="WD_REPEATS_REGION"/>
    <property type="match status" value="4"/>
</dbReference>
<dbReference type="PANTHER" id="PTHR19879">
    <property type="entry name" value="TRANSCRIPTION INITIATION FACTOR TFIID"/>
    <property type="match status" value="1"/>
</dbReference>
<keyword evidence="8" id="KW-1185">Reference proteome</keyword>
<dbReference type="SUPFAM" id="SSF46626">
    <property type="entry name" value="Cytochrome c"/>
    <property type="match status" value="1"/>
</dbReference>
<dbReference type="InterPro" id="IPR015943">
    <property type="entry name" value="WD40/YVTN_repeat-like_dom_sf"/>
</dbReference>
<dbReference type="SMART" id="SM00320">
    <property type="entry name" value="WD40"/>
    <property type="match status" value="5"/>
</dbReference>
<dbReference type="SUPFAM" id="SSF50978">
    <property type="entry name" value="WD40 repeat-like"/>
    <property type="match status" value="1"/>
</dbReference>
<dbReference type="CDD" id="cd00200">
    <property type="entry name" value="WD40"/>
    <property type="match status" value="1"/>
</dbReference>
<dbReference type="Pfam" id="PF07635">
    <property type="entry name" value="PSCyt1"/>
    <property type="match status" value="1"/>
</dbReference>
<feature type="repeat" description="WD" evidence="3">
    <location>
        <begin position="281"/>
        <end position="322"/>
    </location>
</feature>
<feature type="signal peptide" evidence="5">
    <location>
        <begin position="1"/>
        <end position="25"/>
    </location>
</feature>
<accession>A0A518E2D4</accession>
<dbReference type="PRINTS" id="PR00320">
    <property type="entry name" value="GPROTEINBRPT"/>
</dbReference>
<feature type="chain" id="PRO_5022087760" evidence="5">
    <location>
        <begin position="26"/>
        <end position="937"/>
    </location>
</feature>
<dbReference type="RefSeq" id="WP_197442698.1">
    <property type="nucleotide sequence ID" value="NZ_CP036433.1"/>
</dbReference>
<reference evidence="7 8" key="1">
    <citation type="submission" date="2019-02" db="EMBL/GenBank/DDBJ databases">
        <title>Deep-cultivation of Planctomycetes and their phenomic and genomic characterization uncovers novel biology.</title>
        <authorList>
            <person name="Wiegand S."/>
            <person name="Jogler M."/>
            <person name="Boedeker C."/>
            <person name="Pinto D."/>
            <person name="Vollmers J."/>
            <person name="Rivas-Marin E."/>
            <person name="Kohn T."/>
            <person name="Peeters S.H."/>
            <person name="Heuer A."/>
            <person name="Rast P."/>
            <person name="Oberbeckmann S."/>
            <person name="Bunk B."/>
            <person name="Jeske O."/>
            <person name="Meyerdierks A."/>
            <person name="Storesund J.E."/>
            <person name="Kallscheuer N."/>
            <person name="Luecker S."/>
            <person name="Lage O.M."/>
            <person name="Pohl T."/>
            <person name="Merkel B.J."/>
            <person name="Hornburger P."/>
            <person name="Mueller R.-W."/>
            <person name="Bruemmer F."/>
            <person name="Labrenz M."/>
            <person name="Spormann A.M."/>
            <person name="Op den Camp H."/>
            <person name="Overmann J."/>
            <person name="Amann R."/>
            <person name="Jetten M.S.M."/>
            <person name="Mascher T."/>
            <person name="Medema M.H."/>
            <person name="Devos D.P."/>
            <person name="Kaster A.-K."/>
            <person name="Ovreas L."/>
            <person name="Rohde M."/>
            <person name="Galperin M.Y."/>
            <person name="Jogler C."/>
        </authorList>
    </citation>
    <scope>NUCLEOTIDE SEQUENCE [LARGE SCALE GENOMIC DNA]</scope>
    <source>
        <strain evidence="7 8">Pla85_3_4</strain>
    </source>
</reference>
<dbReference type="PROSITE" id="PS50082">
    <property type="entry name" value="WD_REPEATS_2"/>
    <property type="match status" value="4"/>
</dbReference>
<dbReference type="EMBL" id="CP036433">
    <property type="protein sequence ID" value="QDU98250.1"/>
    <property type="molecule type" value="Genomic_DNA"/>
</dbReference>
<dbReference type="InterPro" id="IPR011429">
    <property type="entry name" value="Cyt_c_Planctomycete-type"/>
</dbReference>
<dbReference type="InterPro" id="IPR019775">
    <property type="entry name" value="WD40_repeat_CS"/>
</dbReference>
<dbReference type="AlphaFoldDB" id="A0A518E2D4"/>
<feature type="repeat" description="WD" evidence="3">
    <location>
        <begin position="323"/>
        <end position="357"/>
    </location>
</feature>
<keyword evidence="1 3" id="KW-0853">WD repeat</keyword>
<protein>
    <submittedName>
        <fullName evidence="7">WD domain, G-beta repeat</fullName>
    </submittedName>
</protein>
<dbReference type="Pfam" id="PF00400">
    <property type="entry name" value="WD40"/>
    <property type="match status" value="5"/>
</dbReference>
<sequence precursor="true">MSKPALYSACSLALLCFLPALPASAAEPADGWQREAAPLLRKYCAGCHNADDAAGKLALDSYAGLLRGGAHGAVVTPGQGDASRMIRLMRATDDTRMPPEGEAAPSVAEIAQLSAWITAGAKGPQGDSPDTTFLVTPDIKPLKTPVASWTDVAVAATGVVAWATGNEVHLLSPQDAAAIEKANAPSSKTARVLGGHRGPVNAITFSADGAWLAVAAGEPALSGEVRLWNVATGQLERVLQGHRDSIYAVAISPDQKLLATGSYDHEIRLWNLQTGAELRTLTGHNGPVFDLAFLAPGDLLASASGDRTVKLWDVASGKRLDTLGQSPQELYALAVTPEGDRLAAGGVDGVVRIWSIERPLREGKSPLRYSRFAHEGPILQLTYTPDGAVLLSSGEDRRVKIWEADRAILRTALENQSGWPTALAVTADSQTALIGRLDGTRQRYDLRQAPPASEVVLEQIDQVPPAVDYGPQPTIAELPRQPESEPNDTPSQPSPLATPGVATGVLDHAGTSDVDYYRFSAKAGDQWILETQAERSKSPADTKLEVLTLTGEPIERLRLRAVRESELEFRGMTSTAAGARLLNYEELLLNRYVYLNGEIIQHFQQRRGPDSDGQFYAVNGKRQAFFDTSSRSHSLGDRCYFVEPYPAGAQFPDNGLPLIPIYFENDDESQQRLGHDSRLTFTAPADGDYLVRVTDARGFSGPDFQYELIVRRPQPDFEVKLTMDAKINAGSGKTFTLTVERRDNFAGPIRVTIDNLPPGLSASAPLLIEAGHEKAGGVLTAAADMTAPTEDQWKAITITATADIAGRQVSKPVNNFGVPKLEPAPKVVLHLEPLPVEGDEPPGPLEVVVAPGGSTRCRLWIERKNFDDRVRFDPENLPHGVIVDDIGLSGVLLPEGETERIIFLSAEPGTPSSRRAFHMTAKVEGNLATPPLLIRVE</sequence>
<dbReference type="InterPro" id="IPR036322">
    <property type="entry name" value="WD40_repeat_dom_sf"/>
</dbReference>
<evidence type="ECO:0000313" key="8">
    <source>
        <dbReference type="Proteomes" id="UP000317648"/>
    </source>
</evidence>